<dbReference type="RefSeq" id="WP_269603069.1">
    <property type="nucleotide sequence ID" value="NZ_JAPWIJ010000003.1"/>
</dbReference>
<reference evidence="3" key="1">
    <citation type="submission" date="2022-12" db="EMBL/GenBank/DDBJ databases">
        <authorList>
            <person name="Krivoruchko A.V."/>
            <person name="Elkin A."/>
        </authorList>
    </citation>
    <scope>NUCLEOTIDE SEQUENCE</scope>
    <source>
        <strain evidence="3">IEGM 1391</strain>
    </source>
</reference>
<protein>
    <submittedName>
        <fullName evidence="3">YciI family protein</fullName>
    </submittedName>
</protein>
<name>A0ABT4MBN1_9NOCA</name>
<sequence length="89" mass="10170">MPMFVVEYAYSPETSSGRDDHRTDHRAWLRELERRKILRSSSPLADHTGATMIVEGVDKESVERMFAHDPFATAHLIEQVRVSEWATGA</sequence>
<evidence type="ECO:0000313" key="4">
    <source>
        <dbReference type="Proteomes" id="UP001081071"/>
    </source>
</evidence>
<feature type="domain" description="YCII-related" evidence="2">
    <location>
        <begin position="3"/>
        <end position="85"/>
    </location>
</feature>
<comment type="caution">
    <text evidence="3">The sequence shown here is derived from an EMBL/GenBank/DDBJ whole genome shotgun (WGS) entry which is preliminary data.</text>
</comment>
<dbReference type="Proteomes" id="UP001081071">
    <property type="component" value="Unassembled WGS sequence"/>
</dbReference>
<dbReference type="Gene3D" id="3.30.70.1060">
    <property type="entry name" value="Dimeric alpha+beta barrel"/>
    <property type="match status" value="1"/>
</dbReference>
<accession>A0ABT4MBN1</accession>
<organism evidence="3 4">
    <name type="scientific">Rhodococcus ruber</name>
    <dbReference type="NCBI Taxonomy" id="1830"/>
    <lineage>
        <taxon>Bacteria</taxon>
        <taxon>Bacillati</taxon>
        <taxon>Actinomycetota</taxon>
        <taxon>Actinomycetes</taxon>
        <taxon>Mycobacteriales</taxon>
        <taxon>Nocardiaceae</taxon>
        <taxon>Rhodococcus</taxon>
    </lineage>
</organism>
<dbReference type="InterPro" id="IPR011008">
    <property type="entry name" value="Dimeric_a/b-barrel"/>
</dbReference>
<comment type="similarity">
    <text evidence="1">Belongs to the YciI family.</text>
</comment>
<dbReference type="SUPFAM" id="SSF54909">
    <property type="entry name" value="Dimeric alpha+beta barrel"/>
    <property type="match status" value="1"/>
</dbReference>
<keyword evidence="4" id="KW-1185">Reference proteome</keyword>
<dbReference type="EMBL" id="JAPWIJ010000003">
    <property type="protein sequence ID" value="MCZ4518381.1"/>
    <property type="molecule type" value="Genomic_DNA"/>
</dbReference>
<evidence type="ECO:0000313" key="3">
    <source>
        <dbReference type="EMBL" id="MCZ4518381.1"/>
    </source>
</evidence>
<proteinExistence type="inferred from homology"/>
<evidence type="ECO:0000256" key="1">
    <source>
        <dbReference type="ARBA" id="ARBA00007689"/>
    </source>
</evidence>
<evidence type="ECO:0000259" key="2">
    <source>
        <dbReference type="Pfam" id="PF03795"/>
    </source>
</evidence>
<gene>
    <name evidence="3" type="ORF">O4220_07620</name>
</gene>
<dbReference type="InterPro" id="IPR005545">
    <property type="entry name" value="YCII"/>
</dbReference>
<dbReference type="Pfam" id="PF03795">
    <property type="entry name" value="YCII"/>
    <property type="match status" value="1"/>
</dbReference>